<feature type="chain" id="PRO_5031031674" evidence="4">
    <location>
        <begin position="33"/>
        <end position="1911"/>
    </location>
</feature>
<evidence type="ECO:0000313" key="8">
    <source>
        <dbReference type="Proteomes" id="UP000502248"/>
    </source>
</evidence>
<keyword evidence="2" id="KW-0326">Glycosidase</keyword>
<dbReference type="RefSeq" id="WP_169284114.1">
    <property type="nucleotide sequence ID" value="NZ_CP051680.1"/>
</dbReference>
<feature type="domain" description="SLH" evidence="6">
    <location>
        <begin position="1729"/>
        <end position="1792"/>
    </location>
</feature>
<name>A0A7Z2VRT5_9BACL</name>
<reference evidence="7 8" key="1">
    <citation type="submission" date="2020-04" db="EMBL/GenBank/DDBJ databases">
        <title>Genome sequencing of novel species.</title>
        <authorList>
            <person name="Heo J."/>
            <person name="Kim S.-J."/>
            <person name="Kim J.-S."/>
            <person name="Hong S.-B."/>
            <person name="Kwon S.-W."/>
        </authorList>
    </citation>
    <scope>NUCLEOTIDE SEQUENCE [LARGE SCALE GENOMIC DNA]</scope>
    <source>
        <strain evidence="7 8">MFER-1</strain>
    </source>
</reference>
<dbReference type="Pfam" id="PF00395">
    <property type="entry name" value="SLH"/>
    <property type="match status" value="3"/>
</dbReference>
<gene>
    <name evidence="7" type="ORF">HH215_34890</name>
</gene>
<dbReference type="SMART" id="SM00635">
    <property type="entry name" value="BID_2"/>
    <property type="match status" value="4"/>
</dbReference>
<feature type="domain" description="F5/8 type C" evidence="5">
    <location>
        <begin position="260"/>
        <end position="391"/>
    </location>
</feature>
<dbReference type="Pfam" id="PF00754">
    <property type="entry name" value="F5_F8_type_C"/>
    <property type="match status" value="1"/>
</dbReference>
<feature type="domain" description="F5/8 type C" evidence="5">
    <location>
        <begin position="24"/>
        <end position="162"/>
    </location>
</feature>
<dbReference type="InterPro" id="IPR017853">
    <property type="entry name" value="GH"/>
</dbReference>
<dbReference type="InterPro" id="IPR051941">
    <property type="entry name" value="BG_Antigen-Binding_Lectin"/>
</dbReference>
<dbReference type="GO" id="GO:0000272">
    <property type="term" value="P:polysaccharide catabolic process"/>
    <property type="evidence" value="ECO:0007669"/>
    <property type="project" value="InterPro"/>
</dbReference>
<dbReference type="Pfam" id="PF02368">
    <property type="entry name" value="Big_2"/>
    <property type="match status" value="4"/>
</dbReference>
<dbReference type="SUPFAM" id="SSF49373">
    <property type="entry name" value="Invasin/intimin cell-adhesion fragments"/>
    <property type="match status" value="3"/>
</dbReference>
<feature type="compositionally biased region" description="Gly residues" evidence="3">
    <location>
        <begin position="1504"/>
        <end position="1520"/>
    </location>
</feature>
<evidence type="ECO:0000256" key="2">
    <source>
        <dbReference type="ARBA" id="ARBA00023295"/>
    </source>
</evidence>
<dbReference type="EMBL" id="CP051680">
    <property type="protein sequence ID" value="QJD87872.1"/>
    <property type="molecule type" value="Genomic_DNA"/>
</dbReference>
<feature type="domain" description="SLH" evidence="6">
    <location>
        <begin position="1857"/>
        <end position="1911"/>
    </location>
</feature>
<dbReference type="InterPro" id="IPR003343">
    <property type="entry name" value="Big_2"/>
</dbReference>
<dbReference type="PROSITE" id="PS50022">
    <property type="entry name" value="FA58C_3"/>
    <property type="match status" value="4"/>
</dbReference>
<dbReference type="InterPro" id="IPR000421">
    <property type="entry name" value="FA58C"/>
</dbReference>
<dbReference type="PANTHER" id="PTHR45713">
    <property type="entry name" value="FTP DOMAIN-CONTAINING PROTEIN"/>
    <property type="match status" value="1"/>
</dbReference>
<dbReference type="PROSITE" id="PS51272">
    <property type="entry name" value="SLH"/>
    <property type="match status" value="3"/>
</dbReference>
<keyword evidence="1" id="KW-0378">Hydrolase</keyword>
<dbReference type="Gene3D" id="2.60.40.1080">
    <property type="match status" value="5"/>
</dbReference>
<feature type="signal peptide" evidence="4">
    <location>
        <begin position="1"/>
        <end position="32"/>
    </location>
</feature>
<accession>A0A7Z2VRT5</accession>
<organism evidence="7 8">
    <name type="scientific">Cohnella herbarum</name>
    <dbReference type="NCBI Taxonomy" id="2728023"/>
    <lineage>
        <taxon>Bacteria</taxon>
        <taxon>Bacillati</taxon>
        <taxon>Bacillota</taxon>
        <taxon>Bacilli</taxon>
        <taxon>Bacillales</taxon>
        <taxon>Paenibacillaceae</taxon>
        <taxon>Cohnella</taxon>
    </lineage>
</organism>
<evidence type="ECO:0000256" key="4">
    <source>
        <dbReference type="SAM" id="SignalP"/>
    </source>
</evidence>
<dbReference type="InterPro" id="IPR001547">
    <property type="entry name" value="Glyco_hydro_5"/>
</dbReference>
<dbReference type="SUPFAM" id="SSF49785">
    <property type="entry name" value="Galactose-binding domain-like"/>
    <property type="match status" value="4"/>
</dbReference>
<dbReference type="SUPFAM" id="SSF51445">
    <property type="entry name" value="(Trans)glycosidases"/>
    <property type="match status" value="1"/>
</dbReference>
<dbReference type="KEGG" id="cheb:HH215_34890"/>
<dbReference type="InterPro" id="IPR008964">
    <property type="entry name" value="Invasin/intimin_cell_adhesion"/>
</dbReference>
<feature type="region of interest" description="Disordered" evidence="3">
    <location>
        <begin position="1500"/>
        <end position="1520"/>
    </location>
</feature>
<evidence type="ECO:0000313" key="7">
    <source>
        <dbReference type="EMBL" id="QJD87872.1"/>
    </source>
</evidence>
<evidence type="ECO:0000259" key="6">
    <source>
        <dbReference type="PROSITE" id="PS51272"/>
    </source>
</evidence>
<dbReference type="InterPro" id="IPR008979">
    <property type="entry name" value="Galactose-bd-like_sf"/>
</dbReference>
<dbReference type="InterPro" id="IPR001119">
    <property type="entry name" value="SLH_dom"/>
</dbReference>
<sequence>MHGKARKFTSFLVAAVLMFNMIYLTTPQLAQAAETNIAPQARVTVSSFYGNDPAYAGAHAADGRMDTEWASATSAPWIELDWDNTYEVSKIVIYDRPDGADAIGGVLSFSNGAQVTVSDIPGNGVAKEIVLNSPIVTDSLKFDITGNGWNGVGLVELQVFGVESASGTPVQNISVVSNENTISISGGALQLNTAVFPEDATMKSVTWAVYESDGHTPTNKAEIDNAGLLQAKADGVVRVVAAAKDGSGVTGYKDITINQTVQPGSNIAGGASVTVSTEHSAEYKGAYAVDGQLSTEWASNETKPWIRLDWNEPQTITKLVLYDRADGNNAAGKIVFSNGKEIKVDGVPNDGVTPKTIVLPNPIVATSIKFDIHEGSGGWNVGLREFEVFGYPSGASKPVESIGVSGAGGIHAISAKKGTLQMIASVLPADATNQSVSWAVLEEDGVTPTKKAKIDSQGKLSATADGTVTVVARSKDGSTVDGSVKVTISGQGVDPSMGTNIAGNASVSASTEYSAAYVATNAMDGDIGTEWASKETKPWINLEWEQAQTIHKIIVYDRNDPANADKGIITFSNGKKIEVKDIPVDGSPKEIDLETPIVAKWLRFDISSTTGFNSIGLAEMEVYGFTEGVTTPVASIAVYGETGNSIDVKGGSLKMVAAVTPGDATDQRVKWSVREPDGSATIKASIDQTGTLTASKKKDGDVKVRAEAIDGTGVIGEAIVTLINQEVNANTPPDATATIDFANDTVIGSPYVFGFNKNPMRMHADVMFPKLADIGMTRIRNTVYFDYILKDVCGSLEDWNNNTNDCQNPDNWNWDQFWWVDQAKANHMKVSMIFAYAPSFLTYSGDYFGVPKDWEVYEDIVQKVYLRYKDDIDWVEILNEPDASWFINLEGSGYTRIAFIKDSYYHIAKAIREVDSDVIMGGLSTFEPVTEEIHAVMDDPRITPDMLQYGSFHKYSPQAGKTDIRIFKDAFASRASKGFDANAPIMITEYNTSAGNYEERGFTSGSWLGLQLSGLIKQGYYAADFYAAFPSYQPIYGETDFSEGSVSNFGMYKWDDASGTGDFLPLGYTFKLLSKSLGLGKGEFQVKAATTNGLDDAFGAVNSEGKQVGFVVNESDEVKNIEVTFDNVELGHAEVTATAYMVSGWADGSAAVPVFTRVEGGKVKVSLSLPSHAVAGVVLNLEPSSVVFPVKSLEAANESIAAKPWDYMKLTTDAIQGETIWKSSIPYIGNIDASGRFYALAEGTTTITAESAIDPNNKVEVQIRVAAMNVPLLQIELNQHRIFTMSRNAIQLETTTLKPLEAVSKSLTWKSANPNIASVSQDGRVTIHKEGKAVIRVESSVNPDVYDEAMIVVMPEGNMLTGLQDKVTVSGEQPSDLGRFAIDGNMGSRWSDSNKEAYWLQVDLGEEKEIGRYLIVNAGPFENWLGNKINTRALQLQTSKDGETWVTVDDVKGNTEDILDRVLPAGTKARYVRFNITEPQDPTTMYQAVRIYEIIMLPPQANEPGGGNSSGGSGGSGGSNGSAKDLSIIITDNGVEIKVTANIDNGVLTASVDENAIKQALEKLAKQSGANPMITISVSGAGTAKEVSLQLPTSALKLLSGIGLNVDAGLASMSFDAKALETIGANASGQEVVIRAQAVDTTGLPNPIAGRPAVDLTVKSGDAFISSFGGNVEIAIPYAPPSSERNNAIVPYFIDANGRLKAMRGKFVAQRNAVAFTTSHFSRYAVGYHPVSFKDVADTAWYKGAIDFVAARDIATGTGKGQFSPDWKITRGQMIVMIMRAYGIEPDQMPKDNFADAGQTYYSGYLAAAKRLKLADGIGNNLYMPEQEVTRQDMATTLYRILKYLGQLPVNSDGHNRGSFQDDDQIARYALEAMNYFTASGVITGSSGLLNPKEATTRAQLAQVLYQLLSK</sequence>
<proteinExistence type="predicted"/>
<dbReference type="Proteomes" id="UP000502248">
    <property type="component" value="Chromosome"/>
</dbReference>
<dbReference type="GO" id="GO:0004553">
    <property type="term" value="F:hydrolase activity, hydrolyzing O-glycosyl compounds"/>
    <property type="evidence" value="ECO:0007669"/>
    <property type="project" value="InterPro"/>
</dbReference>
<evidence type="ECO:0000256" key="1">
    <source>
        <dbReference type="ARBA" id="ARBA00022801"/>
    </source>
</evidence>
<feature type="domain" description="F5/8 type C" evidence="5">
    <location>
        <begin position="1352"/>
        <end position="1494"/>
    </location>
</feature>
<protein>
    <submittedName>
        <fullName evidence="7">Uncharacterized protein</fullName>
    </submittedName>
</protein>
<dbReference type="Pfam" id="PF00150">
    <property type="entry name" value="Cellulase"/>
    <property type="match status" value="1"/>
</dbReference>
<dbReference type="Pfam" id="PF24135">
    <property type="entry name" value="DUF7402"/>
    <property type="match status" value="3"/>
</dbReference>
<evidence type="ECO:0000259" key="5">
    <source>
        <dbReference type="PROSITE" id="PS50022"/>
    </source>
</evidence>
<keyword evidence="8" id="KW-1185">Reference proteome</keyword>
<feature type="domain" description="F5/8 type C" evidence="5">
    <location>
        <begin position="492"/>
        <end position="625"/>
    </location>
</feature>
<feature type="domain" description="SLH" evidence="6">
    <location>
        <begin position="1793"/>
        <end position="1852"/>
    </location>
</feature>
<dbReference type="Gene3D" id="2.60.120.260">
    <property type="entry name" value="Galactose-binding domain-like"/>
    <property type="match status" value="4"/>
</dbReference>
<dbReference type="PANTHER" id="PTHR45713:SF6">
    <property type="entry name" value="F5_8 TYPE C DOMAIN-CONTAINING PROTEIN"/>
    <property type="match status" value="1"/>
</dbReference>
<evidence type="ECO:0000256" key="3">
    <source>
        <dbReference type="SAM" id="MobiDB-lite"/>
    </source>
</evidence>
<dbReference type="Gene3D" id="3.20.20.80">
    <property type="entry name" value="Glycosidases"/>
    <property type="match status" value="1"/>
</dbReference>
<dbReference type="InterPro" id="IPR055826">
    <property type="entry name" value="DUF7402"/>
</dbReference>
<keyword evidence="4" id="KW-0732">Signal</keyword>